<keyword evidence="9 11" id="KW-0472">Membrane</keyword>
<protein>
    <submittedName>
        <fullName evidence="13">ATP-binding cassette, subfamily A (ABC1), member 1</fullName>
    </submittedName>
</protein>
<dbReference type="InterPro" id="IPR017871">
    <property type="entry name" value="ABC_transporter-like_CS"/>
</dbReference>
<feature type="transmembrane region" description="Helical" evidence="11">
    <location>
        <begin position="409"/>
        <end position="427"/>
    </location>
</feature>
<sequence length="1877" mass="208838">MIGILIAIKDSLKDDEFFKPTLEPAVIPTDSVSPLTFHDYIEAIKLERSCVFMPFDIRSQDLGFTFQLRSISDLDPGNWPVPFLTCNFRNCKSFGQPADDLCEVKVLAIAPTDDGENERVEAFEEYIRNMYPDVDKLDRTYSLIKRFDNSSALDAYVRDPEYGDIDKDKPKIAVAVVIGGTEKEYKYAIRVNSTNVNSPEFGGRWGVPTTPDTSRVLRSTARRAKDSCPLLGGTSRITDGIHEEHCIYQYIYNGALTIQRLVDDFILDDTQGTTIAENGVSFADFPSESYTTDGFYEQISQYVPLLLVLGLLYPVSAVYKSIVLEKERKQKELMKMMSISESAIELSWFLSWFSVFFFSALFCTISCSTLYPTSSPGILFIFWEIGFIAIVVFAMAFSTVFFKSVKATLYGILVFFAGYFITFIAEYDTGNGGTIRLLCLHPVACLTYGLQIIGLYEDANLGVTRSTFNVTDNPSGLTFGGCIGSFFFDSIFWGVVMWYLNRTVKGDFGQSLPWYFPFQLSYWCRSDENTTDLDPNWENGQGIPIEKVGAALKEQERNGKGVHIRGLRKEFGDKAAVDGLDLSMYNGQIFALLGHNGAGKTTTISMLTGMLTPTEGNAVINGKNITSQMESIREDLGICLQHDCLFPELTVLEHIRFFSRIKGLYQKETFEDAESSVETAIRDVALFEKRNTYSKDLSGGMKRKLSLAIAFCGGSKIVFLDEPTSGMDTFSRRFIWEVIRENRQNRCIVLTTHFMDEADLLGDRIAIMAEGRLRCLGSSLFLKKTYGVGYHITIEKSSENPELSRGAAEIIESSVEAASLLSNAGTELSYRLPLDSTDAFPPMFDALDMKVDKKHIVNYGIGITTLEEVFLLIARGETTERHTLASSSRLSKTENAAITSNSYRSQDNIPAQSMFFSHVISLLRKRAYNFKRDKKSWIFSTIVPILFSLIGFFIVKFAVPDFNMKNLDLDLSSLLGSQQDTPFPINSGNTFSCQPAKCAANPDFYTSNVFCGLTSFSSASSRANCTSTAVELEASLESSNLSPVDMVVQNIPAASQQLRQNPSELNLQENQYGALYYTHTDSSVIQETDDVFDDFIEQTCANTDEVELSCDRFKGLGYVVSTNYTAPHASLLFQALADQSIIRHSTGDFDYTIKPSIFPLPLTHFESKLLENSSAFSAWFFLILSFPFILGQFGSFIVQERESKAKHLQTVAGVKPGAYWLSTYIWDVINYQFALWSVVIMLYAFDINAFTTSKDDINSATILTLILYGPASAGFTYLTTFLFKSPSSCNTFTIVFNFFVGLAGALVVLILKSIHFIQEFNDSEGNLMTIALCVEWILRFIPSFNFAKGLLFVINIQVFEIFRGRTNAWGWNIMGVEIIFLAFQSFLYLILAIYVDIWSTNPSIARICSRKVVSTEASELNEESIDEDVLAETLRVQNGEANGDTIVIDNIKKQYPNGKVAVRGISLGIPGGQCFGLLGINGAGKTSLMACLTAEFPPTSGDATLASFSVTTQPEETRKRIGYCPQFDAHFPNLTGREHVELYATIRGIPKEHVATASASKLAEVGLSESDSDKLSSSYSGGMRRKLSVAIATVGNPEILFLDEPSTGMDPVSRRDLWEVISNMVVGDEQTDRKTSVILTTHSMEECEALCPRICIMAGGRMKCLGSAQHLKNRFGKGYQIELKVKQPGQSDSDLDNAISSLTTSHPDESSNADAESGIQRELFFNLDQTLIALQSVSNDDYLSSKVNLDDPSGYFVYKNAASDVGIELKELAAFCVIEMRLRAVETFFQESYPGSILREVQDTRLRYEVSSEGTKISNLFLKIEEKKDELNLQDYGISQTTLEQVFNMHAAAEEELKQGANYEVPTGGIFACLSGK</sequence>
<dbReference type="InterPro" id="IPR027417">
    <property type="entry name" value="P-loop_NTPase"/>
</dbReference>
<feature type="transmembrane region" description="Helical" evidence="11">
    <location>
        <begin position="377"/>
        <end position="402"/>
    </location>
</feature>
<comment type="similarity">
    <text evidence="2">Belongs to the ABC transporter superfamily. ABCA family.</text>
</comment>
<keyword evidence="7 13" id="KW-0067">ATP-binding</keyword>
<dbReference type="PANTHER" id="PTHR19229:SF36">
    <property type="entry name" value="ATP-BINDING CASSETTE SUB-FAMILY A MEMBER 2"/>
    <property type="match status" value="1"/>
</dbReference>
<feature type="domain" description="ABC transporter" evidence="12">
    <location>
        <begin position="562"/>
        <end position="795"/>
    </location>
</feature>
<feature type="transmembrane region" description="Helical" evidence="11">
    <location>
        <begin position="1265"/>
        <end position="1283"/>
    </location>
</feature>
<evidence type="ECO:0000256" key="10">
    <source>
        <dbReference type="SAM" id="MobiDB-lite"/>
    </source>
</evidence>
<evidence type="ECO:0000256" key="8">
    <source>
        <dbReference type="ARBA" id="ARBA00022989"/>
    </source>
</evidence>
<dbReference type="InterPro" id="IPR003439">
    <property type="entry name" value="ABC_transporter-like_ATP-bd"/>
</dbReference>
<dbReference type="PROSITE" id="PS00211">
    <property type="entry name" value="ABC_TRANSPORTER_1"/>
    <property type="match status" value="2"/>
</dbReference>
<dbReference type="EMBL" id="BLLK01000022">
    <property type="protein sequence ID" value="GFH46826.1"/>
    <property type="molecule type" value="Genomic_DNA"/>
</dbReference>
<feature type="transmembrane region" description="Helical" evidence="11">
    <location>
        <begin position="302"/>
        <end position="322"/>
    </location>
</feature>
<feature type="domain" description="ABC transporter" evidence="12">
    <location>
        <begin position="1446"/>
        <end position="1684"/>
    </location>
</feature>
<dbReference type="GO" id="GO:0016020">
    <property type="term" value="C:membrane"/>
    <property type="evidence" value="ECO:0007669"/>
    <property type="project" value="UniProtKB-SubCell"/>
</dbReference>
<dbReference type="FunFam" id="3.40.50.300:FF:000335">
    <property type="entry name" value="ATP binding cassette subfamily A member 5"/>
    <property type="match status" value="1"/>
</dbReference>
<feature type="transmembrane region" description="Helical" evidence="11">
    <location>
        <begin position="936"/>
        <end position="959"/>
    </location>
</feature>
<feature type="transmembrane region" description="Helical" evidence="11">
    <location>
        <begin position="1295"/>
        <end position="1317"/>
    </location>
</feature>
<dbReference type="Pfam" id="PF23321">
    <property type="entry name" value="R1_ABCA1"/>
    <property type="match status" value="1"/>
</dbReference>
<feature type="transmembrane region" description="Helical" evidence="11">
    <location>
        <begin position="1371"/>
        <end position="1395"/>
    </location>
</feature>
<feature type="transmembrane region" description="Helical" evidence="11">
    <location>
        <begin position="1337"/>
        <end position="1359"/>
    </location>
</feature>
<dbReference type="GO" id="GO:0016887">
    <property type="term" value="F:ATP hydrolysis activity"/>
    <property type="evidence" value="ECO:0007669"/>
    <property type="project" value="InterPro"/>
</dbReference>
<dbReference type="Gene3D" id="3.40.50.300">
    <property type="entry name" value="P-loop containing nucleotide triphosphate hydrolases"/>
    <property type="match status" value="2"/>
</dbReference>
<evidence type="ECO:0000256" key="1">
    <source>
        <dbReference type="ARBA" id="ARBA00004141"/>
    </source>
</evidence>
<evidence type="ECO:0000256" key="6">
    <source>
        <dbReference type="ARBA" id="ARBA00022741"/>
    </source>
</evidence>
<dbReference type="Proteomes" id="UP001054902">
    <property type="component" value="Unassembled WGS sequence"/>
</dbReference>
<feature type="transmembrane region" description="Helical" evidence="11">
    <location>
        <begin position="1219"/>
        <end position="1245"/>
    </location>
</feature>
<dbReference type="InterPro" id="IPR056264">
    <property type="entry name" value="R2_ABCA1-4-like"/>
</dbReference>
<keyword evidence="4 11" id="KW-0812">Transmembrane</keyword>
<proteinExistence type="inferred from homology"/>
<evidence type="ECO:0000256" key="5">
    <source>
        <dbReference type="ARBA" id="ARBA00022737"/>
    </source>
</evidence>
<evidence type="ECO:0000256" key="2">
    <source>
        <dbReference type="ARBA" id="ARBA00008869"/>
    </source>
</evidence>
<evidence type="ECO:0000256" key="9">
    <source>
        <dbReference type="ARBA" id="ARBA00023136"/>
    </source>
</evidence>
<keyword evidence="5" id="KW-0677">Repeat</keyword>
<feature type="region of interest" description="Disordered" evidence="10">
    <location>
        <begin position="1688"/>
        <end position="1713"/>
    </location>
</feature>
<evidence type="ECO:0000313" key="14">
    <source>
        <dbReference type="Proteomes" id="UP001054902"/>
    </source>
</evidence>
<comment type="caution">
    <text evidence="13">The sequence shown here is derived from an EMBL/GenBank/DDBJ whole genome shotgun (WGS) entry which is preliminary data.</text>
</comment>
<comment type="subcellular location">
    <subcellularLocation>
        <location evidence="1">Membrane</location>
        <topology evidence="1">Multi-pass membrane protein</topology>
    </subcellularLocation>
</comment>
<dbReference type="GO" id="GO:0140359">
    <property type="term" value="F:ABC-type transporter activity"/>
    <property type="evidence" value="ECO:0007669"/>
    <property type="project" value="InterPro"/>
</dbReference>
<feature type="transmembrane region" description="Helical" evidence="11">
    <location>
        <begin position="1176"/>
        <end position="1198"/>
    </location>
</feature>
<keyword evidence="3" id="KW-0813">Transport</keyword>
<reference evidence="13 14" key="1">
    <citation type="journal article" date="2021" name="Sci. Rep.">
        <title>The genome of the diatom Chaetoceros tenuissimus carries an ancient integrated fragment of an extant virus.</title>
        <authorList>
            <person name="Hongo Y."/>
            <person name="Kimura K."/>
            <person name="Takaki Y."/>
            <person name="Yoshida Y."/>
            <person name="Baba S."/>
            <person name="Kobayashi G."/>
            <person name="Nagasaki K."/>
            <person name="Hano T."/>
            <person name="Tomaru Y."/>
        </authorList>
    </citation>
    <scope>NUCLEOTIDE SEQUENCE [LARGE SCALE GENOMIC DNA]</scope>
    <source>
        <strain evidence="13 14">NIES-3715</strain>
    </source>
</reference>
<dbReference type="PROSITE" id="PS50893">
    <property type="entry name" value="ABC_TRANSPORTER_2"/>
    <property type="match status" value="2"/>
</dbReference>
<organism evidence="13 14">
    <name type="scientific">Chaetoceros tenuissimus</name>
    <dbReference type="NCBI Taxonomy" id="426638"/>
    <lineage>
        <taxon>Eukaryota</taxon>
        <taxon>Sar</taxon>
        <taxon>Stramenopiles</taxon>
        <taxon>Ochrophyta</taxon>
        <taxon>Bacillariophyta</taxon>
        <taxon>Coscinodiscophyceae</taxon>
        <taxon>Chaetocerotophycidae</taxon>
        <taxon>Chaetocerotales</taxon>
        <taxon>Chaetocerotaceae</taxon>
        <taxon>Chaetoceros</taxon>
    </lineage>
</organism>
<dbReference type="CDD" id="cd03263">
    <property type="entry name" value="ABC_subfamily_A"/>
    <property type="match status" value="2"/>
</dbReference>
<keyword evidence="14" id="KW-1185">Reference proteome</keyword>
<evidence type="ECO:0000256" key="4">
    <source>
        <dbReference type="ARBA" id="ARBA00022692"/>
    </source>
</evidence>
<evidence type="ECO:0000259" key="12">
    <source>
        <dbReference type="PROSITE" id="PS50893"/>
    </source>
</evidence>
<dbReference type="InterPro" id="IPR026082">
    <property type="entry name" value="ABCA"/>
</dbReference>
<dbReference type="FunFam" id="3.40.50.300:FF:000298">
    <property type="entry name" value="ATP-binding cassette sub-family A member 12"/>
    <property type="match status" value="1"/>
</dbReference>
<dbReference type="GO" id="GO:0005319">
    <property type="term" value="F:lipid transporter activity"/>
    <property type="evidence" value="ECO:0007669"/>
    <property type="project" value="TreeGrafter"/>
</dbReference>
<feature type="transmembrane region" description="Helical" evidence="11">
    <location>
        <begin position="343"/>
        <end position="371"/>
    </location>
</feature>
<dbReference type="Pfam" id="PF12698">
    <property type="entry name" value="ABC2_membrane_3"/>
    <property type="match status" value="2"/>
</dbReference>
<gene>
    <name evidence="13" type="ORF">CTEN210_03300</name>
</gene>
<dbReference type="SMART" id="SM00382">
    <property type="entry name" value="AAA"/>
    <property type="match status" value="2"/>
</dbReference>
<keyword evidence="6" id="KW-0547">Nucleotide-binding</keyword>
<dbReference type="InterPro" id="IPR003593">
    <property type="entry name" value="AAA+_ATPase"/>
</dbReference>
<feature type="transmembrane region" description="Helical" evidence="11">
    <location>
        <begin position="477"/>
        <end position="500"/>
    </location>
</feature>
<dbReference type="InterPro" id="IPR013525">
    <property type="entry name" value="ABC2_TM"/>
</dbReference>
<evidence type="ECO:0000256" key="11">
    <source>
        <dbReference type="SAM" id="Phobius"/>
    </source>
</evidence>
<dbReference type="PANTHER" id="PTHR19229">
    <property type="entry name" value="ATP-BINDING CASSETTE TRANSPORTER SUBFAMILY A ABCA"/>
    <property type="match status" value="1"/>
</dbReference>
<dbReference type="Pfam" id="PF00005">
    <property type="entry name" value="ABC_tran"/>
    <property type="match status" value="2"/>
</dbReference>
<dbReference type="SUPFAM" id="SSF52540">
    <property type="entry name" value="P-loop containing nucleoside triphosphate hydrolases"/>
    <property type="match status" value="2"/>
</dbReference>
<dbReference type="GO" id="GO:0005524">
    <property type="term" value="F:ATP binding"/>
    <property type="evidence" value="ECO:0007669"/>
    <property type="project" value="UniProtKB-KW"/>
</dbReference>
<evidence type="ECO:0000313" key="13">
    <source>
        <dbReference type="EMBL" id="GFH46826.1"/>
    </source>
</evidence>
<accession>A0AAD3CJ44</accession>
<keyword evidence="8 11" id="KW-1133">Transmembrane helix</keyword>
<evidence type="ECO:0000256" key="3">
    <source>
        <dbReference type="ARBA" id="ARBA00022448"/>
    </source>
</evidence>
<name>A0AAD3CJ44_9STRA</name>
<evidence type="ECO:0000256" key="7">
    <source>
        <dbReference type="ARBA" id="ARBA00022840"/>
    </source>
</evidence>